<dbReference type="RefSeq" id="WP_269884552.1">
    <property type="nucleotide sequence ID" value="NZ_JAQAGZ010000021.1"/>
</dbReference>
<dbReference type="Proteomes" id="UP001527882">
    <property type="component" value="Unassembled WGS sequence"/>
</dbReference>
<proteinExistence type="predicted"/>
<evidence type="ECO:0000259" key="2">
    <source>
        <dbReference type="PROSITE" id="PS50110"/>
    </source>
</evidence>
<dbReference type="SMART" id="SM00448">
    <property type="entry name" value="REC"/>
    <property type="match status" value="1"/>
</dbReference>
<protein>
    <submittedName>
        <fullName evidence="3">Response regulator</fullName>
    </submittedName>
</protein>
<dbReference type="EMBL" id="JAQAGZ010000021">
    <property type="protein sequence ID" value="MCZ8516018.1"/>
    <property type="molecule type" value="Genomic_DNA"/>
</dbReference>
<comment type="caution">
    <text evidence="3">The sequence shown here is derived from an EMBL/GenBank/DDBJ whole genome shotgun (WGS) entry which is preliminary data.</text>
</comment>
<evidence type="ECO:0000256" key="1">
    <source>
        <dbReference type="PROSITE-ProRule" id="PRU00169"/>
    </source>
</evidence>
<sequence length="107" mass="12031">MLRAMIVDDELLSLKRLKKMLAESGEIETCDAFLNPVEAYEFVKANPIHIAFVDIFMPEMNGFQLSSLLHDLDASISDDYAILAFEMSALDYLKPVTAKTSKTLDKI</sequence>
<dbReference type="InterPro" id="IPR001789">
    <property type="entry name" value="Sig_transdc_resp-reg_receiver"/>
</dbReference>
<reference evidence="3 4" key="1">
    <citation type="submission" date="2022-12" db="EMBL/GenBank/DDBJ databases">
        <title>Draft genome sequence of Paenibacillus sp. dW9.</title>
        <authorList>
            <person name="Choi E.-W."/>
            <person name="Kim D.-U."/>
        </authorList>
    </citation>
    <scope>NUCLEOTIDE SEQUENCE [LARGE SCALE GENOMIC DNA]</scope>
    <source>
        <strain evidence="4">dW9</strain>
    </source>
</reference>
<keyword evidence="1" id="KW-0597">Phosphoprotein</keyword>
<dbReference type="SUPFAM" id="SSF52172">
    <property type="entry name" value="CheY-like"/>
    <property type="match status" value="1"/>
</dbReference>
<feature type="modified residue" description="4-aspartylphosphate" evidence="1">
    <location>
        <position position="54"/>
    </location>
</feature>
<name>A0ABT4QGL2_9BACL</name>
<gene>
    <name evidence="3" type="ORF">O9H85_27175</name>
</gene>
<dbReference type="Gene3D" id="3.40.50.2300">
    <property type="match status" value="1"/>
</dbReference>
<organism evidence="3 4">
    <name type="scientific">Paenibacillus gyeongsangnamensis</name>
    <dbReference type="NCBI Taxonomy" id="3388067"/>
    <lineage>
        <taxon>Bacteria</taxon>
        <taxon>Bacillati</taxon>
        <taxon>Bacillota</taxon>
        <taxon>Bacilli</taxon>
        <taxon>Bacillales</taxon>
        <taxon>Paenibacillaceae</taxon>
        <taxon>Paenibacillus</taxon>
    </lineage>
</organism>
<accession>A0ABT4QGL2</accession>
<feature type="domain" description="Response regulatory" evidence="2">
    <location>
        <begin position="3"/>
        <end position="107"/>
    </location>
</feature>
<dbReference type="InterPro" id="IPR011006">
    <property type="entry name" value="CheY-like_superfamily"/>
</dbReference>
<evidence type="ECO:0000313" key="3">
    <source>
        <dbReference type="EMBL" id="MCZ8516018.1"/>
    </source>
</evidence>
<evidence type="ECO:0000313" key="4">
    <source>
        <dbReference type="Proteomes" id="UP001527882"/>
    </source>
</evidence>
<dbReference type="PROSITE" id="PS50110">
    <property type="entry name" value="RESPONSE_REGULATORY"/>
    <property type="match status" value="1"/>
</dbReference>
<dbReference type="Pfam" id="PF00072">
    <property type="entry name" value="Response_reg"/>
    <property type="match status" value="1"/>
</dbReference>
<keyword evidence="4" id="KW-1185">Reference proteome</keyword>